<dbReference type="RefSeq" id="WP_238896792.1">
    <property type="nucleotide sequence ID" value="NZ_JAKOGG010000008.1"/>
</dbReference>
<organism evidence="1 2">
    <name type="scientific">Shewanella electrica</name>
    <dbReference type="NCBI Taxonomy" id="515560"/>
    <lineage>
        <taxon>Bacteria</taxon>
        <taxon>Pseudomonadati</taxon>
        <taxon>Pseudomonadota</taxon>
        <taxon>Gammaproteobacteria</taxon>
        <taxon>Alteromonadales</taxon>
        <taxon>Shewanellaceae</taxon>
        <taxon>Shewanella</taxon>
    </lineage>
</organism>
<evidence type="ECO:0000313" key="2">
    <source>
        <dbReference type="Proteomes" id="UP001201549"/>
    </source>
</evidence>
<reference evidence="1 2" key="1">
    <citation type="submission" date="2022-02" db="EMBL/GenBank/DDBJ databases">
        <authorList>
            <person name="Zhuang L."/>
        </authorList>
    </citation>
    <scope>NUCLEOTIDE SEQUENCE [LARGE SCALE GENOMIC DNA]</scope>
    <source>
        <strain evidence="1 2">C32</strain>
    </source>
</reference>
<gene>
    <name evidence="1" type="ORF">L9G74_12750</name>
</gene>
<reference evidence="2" key="2">
    <citation type="submission" date="2023-07" db="EMBL/GenBank/DDBJ databases">
        <title>Shewanella mangrovi sp. nov., an acetaldehyde- degrading bacterium isolated from mangrove sediment.</title>
        <authorList>
            <person name="Liu Y."/>
        </authorList>
    </citation>
    <scope>NUCLEOTIDE SEQUENCE [LARGE SCALE GENOMIC DNA]</scope>
    <source>
        <strain evidence="2">C32</strain>
    </source>
</reference>
<proteinExistence type="predicted"/>
<protein>
    <submittedName>
        <fullName evidence="1">Uncharacterized protein</fullName>
    </submittedName>
</protein>
<comment type="caution">
    <text evidence="1">The sequence shown here is derived from an EMBL/GenBank/DDBJ whole genome shotgun (WGS) entry which is preliminary data.</text>
</comment>
<dbReference type="EMBL" id="JAKOGG010000008">
    <property type="protein sequence ID" value="MCS4557314.1"/>
    <property type="molecule type" value="Genomic_DNA"/>
</dbReference>
<sequence>MLLVWSTNCNPDQVSGAERKPRSTLYQLPQYPNLARVTMTPFSSHDQSIDGRDRQERQ</sequence>
<accession>A0ABT2FQ29</accession>
<keyword evidence="2" id="KW-1185">Reference proteome</keyword>
<name>A0ABT2FQ29_9GAMM</name>
<dbReference type="Proteomes" id="UP001201549">
    <property type="component" value="Unassembled WGS sequence"/>
</dbReference>
<evidence type="ECO:0000313" key="1">
    <source>
        <dbReference type="EMBL" id="MCS4557314.1"/>
    </source>
</evidence>